<dbReference type="GO" id="GO:0005886">
    <property type="term" value="C:plasma membrane"/>
    <property type="evidence" value="ECO:0007669"/>
    <property type="project" value="UniProtKB-SubCell"/>
</dbReference>
<keyword evidence="4 10" id="KW-0808">Transferase</keyword>
<dbReference type="AlphaFoldDB" id="A0A4R2PV12"/>
<keyword evidence="5 8" id="KW-0812">Transmembrane</keyword>
<evidence type="ECO:0000256" key="8">
    <source>
        <dbReference type="SAM" id="Phobius"/>
    </source>
</evidence>
<evidence type="ECO:0000256" key="1">
    <source>
        <dbReference type="ARBA" id="ARBA00004651"/>
    </source>
</evidence>
<keyword evidence="11" id="KW-1185">Reference proteome</keyword>
<feature type="transmembrane region" description="Helical" evidence="8">
    <location>
        <begin position="264"/>
        <end position="283"/>
    </location>
</feature>
<feature type="transmembrane region" description="Helical" evidence="8">
    <location>
        <begin position="76"/>
        <end position="99"/>
    </location>
</feature>
<comment type="caution">
    <text evidence="10">The sequence shown here is derived from an EMBL/GenBank/DDBJ whole genome shotgun (WGS) entry which is preliminary data.</text>
</comment>
<reference evidence="10 11" key="1">
    <citation type="submission" date="2019-03" db="EMBL/GenBank/DDBJ databases">
        <title>Genomic Encyclopedia of Type Strains, Phase IV (KMG-IV): sequencing the most valuable type-strain genomes for metagenomic binning, comparative biology and taxonomic classification.</title>
        <authorList>
            <person name="Goeker M."/>
        </authorList>
    </citation>
    <scope>NUCLEOTIDE SEQUENCE [LARGE SCALE GENOMIC DNA]</scope>
    <source>
        <strain evidence="10 11">DSM 18063</strain>
    </source>
</reference>
<evidence type="ECO:0000313" key="11">
    <source>
        <dbReference type="Proteomes" id="UP000294835"/>
    </source>
</evidence>
<dbReference type="GO" id="GO:0016763">
    <property type="term" value="F:pentosyltransferase activity"/>
    <property type="evidence" value="ECO:0007669"/>
    <property type="project" value="TreeGrafter"/>
</dbReference>
<evidence type="ECO:0000256" key="3">
    <source>
        <dbReference type="ARBA" id="ARBA00022676"/>
    </source>
</evidence>
<feature type="transmembrane region" description="Helical" evidence="8">
    <location>
        <begin position="135"/>
        <end position="154"/>
    </location>
</feature>
<feature type="transmembrane region" description="Helical" evidence="8">
    <location>
        <begin position="111"/>
        <end position="129"/>
    </location>
</feature>
<protein>
    <submittedName>
        <fullName evidence="10">Dolichyl-phosphate-mannose-protein mannosyltransferase</fullName>
    </submittedName>
</protein>
<dbReference type="EMBL" id="SLXP01000009">
    <property type="protein sequence ID" value="TCP39903.1"/>
    <property type="molecule type" value="Genomic_DNA"/>
</dbReference>
<comment type="subcellular location">
    <subcellularLocation>
        <location evidence="1">Cell membrane</location>
        <topology evidence="1">Multi-pass membrane protein</topology>
    </subcellularLocation>
</comment>
<feature type="transmembrane region" description="Helical" evidence="8">
    <location>
        <begin position="295"/>
        <end position="316"/>
    </location>
</feature>
<organism evidence="10 11">
    <name type="scientific">Rhodovulum marinum</name>
    <dbReference type="NCBI Taxonomy" id="320662"/>
    <lineage>
        <taxon>Bacteria</taxon>
        <taxon>Pseudomonadati</taxon>
        <taxon>Pseudomonadota</taxon>
        <taxon>Alphaproteobacteria</taxon>
        <taxon>Rhodobacterales</taxon>
        <taxon>Paracoccaceae</taxon>
        <taxon>Rhodovulum</taxon>
    </lineage>
</organism>
<sequence>MNGASRTAPAHARPVAAPFLLALAVYFVAQVALRLALGGSFEADEAEMVVLSRDWHLAFGSQPPLYNWYQSAFFDLFGVNTLGLILAKNLMLFVAYALMFAALRAVSGARLAVVGALALALIPNLAWWAQRTGSHSIALAAMTSATVAAFLYLLRRPGTGAFLLFGLVVGLGGLAKPNYWLVPPALLLAAASMAAYRPVLRDRRLWLSALAALLVVAVPYGLMLGDPRATFSDVWEFRRGGDAEAAAVWGAGLRHLVQGALVEMLSAGIAILLALGLGGRAAWRLSRPAPAETLLMRAALIGLVLVALGVVAGNIAFVRARWLLPLFMLGLPPLMIVIFRAASARSYRNFLRGMVGLALLLLAAIADTRLRGAGSDSLRVDVLAEAIEAAVPDTPPLLGPHYFTGNLLLHRPGWEAFPPFPTRRLDPPSGRVLLIDDGRGPGVLLRQLQEHGFPGDALPAPVLTGEAVLPYRFTDDETRAVGFLLFDFGRPPG</sequence>
<keyword evidence="3 10" id="KW-0328">Glycosyltransferase</keyword>
<dbReference type="InterPro" id="IPR038731">
    <property type="entry name" value="RgtA/B/C-like"/>
</dbReference>
<feature type="transmembrane region" description="Helical" evidence="8">
    <location>
        <begin position="322"/>
        <end position="342"/>
    </location>
</feature>
<feature type="transmembrane region" description="Helical" evidence="8">
    <location>
        <begin position="206"/>
        <end position="225"/>
    </location>
</feature>
<evidence type="ECO:0000256" key="5">
    <source>
        <dbReference type="ARBA" id="ARBA00022692"/>
    </source>
</evidence>
<accession>A0A4R2PV12</accession>
<keyword evidence="2" id="KW-1003">Cell membrane</keyword>
<evidence type="ECO:0000259" key="9">
    <source>
        <dbReference type="Pfam" id="PF13231"/>
    </source>
</evidence>
<keyword evidence="7 8" id="KW-0472">Membrane</keyword>
<dbReference type="Proteomes" id="UP000294835">
    <property type="component" value="Unassembled WGS sequence"/>
</dbReference>
<dbReference type="PANTHER" id="PTHR33908:SF11">
    <property type="entry name" value="MEMBRANE PROTEIN"/>
    <property type="match status" value="1"/>
</dbReference>
<proteinExistence type="predicted"/>
<dbReference type="InterPro" id="IPR050297">
    <property type="entry name" value="LipidA_mod_glycosyltrf_83"/>
</dbReference>
<evidence type="ECO:0000256" key="7">
    <source>
        <dbReference type="ARBA" id="ARBA00023136"/>
    </source>
</evidence>
<dbReference type="RefSeq" id="WP_132463559.1">
    <property type="nucleotide sequence ID" value="NZ_SLXP01000009.1"/>
</dbReference>
<evidence type="ECO:0000256" key="4">
    <source>
        <dbReference type="ARBA" id="ARBA00022679"/>
    </source>
</evidence>
<dbReference type="PANTHER" id="PTHR33908">
    <property type="entry name" value="MANNOSYLTRANSFERASE YKCB-RELATED"/>
    <property type="match status" value="1"/>
</dbReference>
<keyword evidence="6 8" id="KW-1133">Transmembrane helix</keyword>
<dbReference type="GO" id="GO:0009103">
    <property type="term" value="P:lipopolysaccharide biosynthetic process"/>
    <property type="evidence" value="ECO:0007669"/>
    <property type="project" value="UniProtKB-ARBA"/>
</dbReference>
<evidence type="ECO:0000256" key="2">
    <source>
        <dbReference type="ARBA" id="ARBA00022475"/>
    </source>
</evidence>
<name>A0A4R2PV12_9RHOB</name>
<evidence type="ECO:0000313" key="10">
    <source>
        <dbReference type="EMBL" id="TCP39903.1"/>
    </source>
</evidence>
<feature type="transmembrane region" description="Helical" evidence="8">
    <location>
        <begin position="12"/>
        <end position="33"/>
    </location>
</feature>
<feature type="domain" description="Glycosyltransferase RgtA/B/C/D-like" evidence="9">
    <location>
        <begin position="62"/>
        <end position="217"/>
    </location>
</feature>
<dbReference type="OrthoDB" id="9153955at2"/>
<feature type="transmembrane region" description="Helical" evidence="8">
    <location>
        <begin position="159"/>
        <end position="175"/>
    </location>
</feature>
<gene>
    <name evidence="10" type="ORF">EV662_10928</name>
</gene>
<evidence type="ECO:0000256" key="6">
    <source>
        <dbReference type="ARBA" id="ARBA00022989"/>
    </source>
</evidence>
<dbReference type="Pfam" id="PF13231">
    <property type="entry name" value="PMT_2"/>
    <property type="match status" value="1"/>
</dbReference>